<reference evidence="1 2" key="2">
    <citation type="submission" date="2013-04" db="EMBL/GenBank/DDBJ databases">
        <title>Comparative genomics of 12 strains of Erwinia amylovora identifies a pan-genome with a large conserved core and provides insights into host specificity.</title>
        <authorList>
            <person name="Mann R.A."/>
            <person name="Smits T.H.M."/>
            <person name="Buehlmann A."/>
            <person name="Blom J."/>
            <person name="Goesmann A."/>
            <person name="Frey J.E."/>
            <person name="Plummer K.M."/>
            <person name="Beer S.V."/>
            <person name="Luck J."/>
            <person name="Duffy B."/>
            <person name="Rodoni B."/>
        </authorList>
    </citation>
    <scope>NUCLEOTIDE SEQUENCE [LARGE SCALE GENOMIC DNA]</scope>
    <source>
        <strain evidence="2">CFBP 1232</strain>
    </source>
</reference>
<comment type="caution">
    <text evidence="1">The sequence shown here is derived from an EMBL/GenBank/DDBJ whole genome shotgun (WGS) entry which is preliminary data.</text>
</comment>
<organism evidence="1 2">
    <name type="scientific">Erwinia amylovora NBRC 12687 = CFBP 1232</name>
    <dbReference type="NCBI Taxonomy" id="1219359"/>
    <lineage>
        <taxon>Bacteria</taxon>
        <taxon>Pseudomonadati</taxon>
        <taxon>Pseudomonadota</taxon>
        <taxon>Gammaproteobacteria</taxon>
        <taxon>Enterobacterales</taxon>
        <taxon>Erwiniaceae</taxon>
        <taxon>Erwinia</taxon>
    </lineage>
</organism>
<protein>
    <submittedName>
        <fullName evidence="1">Uncharacterized protein</fullName>
    </submittedName>
</protein>
<sequence>MTLIRHYTLFLKLPENPGSDAGLKVCLKRI</sequence>
<name>A0A830ZYY0_ERWAM</name>
<proteinExistence type="predicted"/>
<gene>
    <name evidence="1" type="ORF">BN437_3748</name>
</gene>
<dbReference type="AlphaFoldDB" id="A0A830ZYY0"/>
<evidence type="ECO:0000313" key="2">
    <source>
        <dbReference type="Proteomes" id="UP000013111"/>
    </source>
</evidence>
<reference evidence="1 2" key="1">
    <citation type="submission" date="2012-11" db="EMBL/GenBank/DDBJ databases">
        <authorList>
            <person name="Linke B."/>
        </authorList>
    </citation>
    <scope>NUCLEOTIDE SEQUENCE [LARGE SCALE GENOMIC DNA]</scope>
    <source>
        <strain evidence="2">CFBP 1232</strain>
    </source>
</reference>
<dbReference type="Proteomes" id="UP000013111">
    <property type="component" value="Unassembled WGS sequence"/>
</dbReference>
<accession>A0A830ZYY0</accession>
<dbReference type="EMBL" id="CAPB01000041">
    <property type="protein sequence ID" value="CCO95646.1"/>
    <property type="molecule type" value="Genomic_DNA"/>
</dbReference>
<evidence type="ECO:0000313" key="1">
    <source>
        <dbReference type="EMBL" id="CCO95646.1"/>
    </source>
</evidence>